<comment type="caution">
    <text evidence="4">The sequence shown here is derived from an EMBL/GenBank/DDBJ whole genome shotgun (WGS) entry which is preliminary data.</text>
</comment>
<dbReference type="Proteomes" id="UP000583929">
    <property type="component" value="Unassembled WGS sequence"/>
</dbReference>
<organism evidence="4 6">
    <name type="scientific">Cannabis sativa</name>
    <name type="common">Hemp</name>
    <name type="synonym">Marijuana</name>
    <dbReference type="NCBI Taxonomy" id="3483"/>
    <lineage>
        <taxon>Eukaryota</taxon>
        <taxon>Viridiplantae</taxon>
        <taxon>Streptophyta</taxon>
        <taxon>Embryophyta</taxon>
        <taxon>Tracheophyta</taxon>
        <taxon>Spermatophyta</taxon>
        <taxon>Magnoliopsida</taxon>
        <taxon>eudicotyledons</taxon>
        <taxon>Gunneridae</taxon>
        <taxon>Pentapetalae</taxon>
        <taxon>rosids</taxon>
        <taxon>fabids</taxon>
        <taxon>Rosales</taxon>
        <taxon>Cannabaceae</taxon>
        <taxon>Cannabis</taxon>
    </lineage>
</organism>
<evidence type="ECO:0000313" key="4">
    <source>
        <dbReference type="EMBL" id="KAF4400432.1"/>
    </source>
</evidence>
<sequence>MSFTSRHLLTNSPPRLTIYFNAISPKKPTLVSLPIASCHLTDASYFRISKKLSNHCCLNSVRTQRFRLKSFESDEDLRSHGVDDGIDFDYLLGVVETLCIFSSAIISIAFGVNFAVSSSKKAVMDVMGRRLCASGIVVLVAAVGIGAWIRRRQWRRFCAGSVKGTLDVNLLERIEKLEEDLRNSATMIRVMSRQLEKLGIRFRVTRKTLKEPIAEAAALAHKNSEATRALAIQDDNLEKELGEMQKALLAMQEQQRKQLELILAIAKSGKLWETKQDRSKEKERIEIKDSPADGLKQKEAHQV</sequence>
<dbReference type="PANTHER" id="PTHR36408">
    <property type="entry name" value="TRANSMEMBRANE PROTEIN"/>
    <property type="match status" value="1"/>
</dbReference>
<dbReference type="EMBL" id="JAATIQ010000017">
    <property type="protein sequence ID" value="KAF4400432.1"/>
    <property type="molecule type" value="Genomic_DNA"/>
</dbReference>
<keyword evidence="6" id="KW-1185">Reference proteome</keyword>
<feature type="transmembrane region" description="Helical" evidence="2">
    <location>
        <begin position="90"/>
        <end position="116"/>
    </location>
</feature>
<dbReference type="EMBL" id="JAATIP010000148">
    <property type="protein sequence ID" value="KAF4366717.1"/>
    <property type="molecule type" value="Genomic_DNA"/>
</dbReference>
<evidence type="ECO:0000256" key="2">
    <source>
        <dbReference type="SAM" id="Phobius"/>
    </source>
</evidence>
<dbReference type="Proteomes" id="UP000525078">
    <property type="component" value="Unassembled WGS sequence"/>
</dbReference>
<dbReference type="AlphaFoldDB" id="A0A7J6HYQ6"/>
<gene>
    <name evidence="3" type="ORF">F8388_020079</name>
    <name evidence="4" type="ORF">G4B88_023225</name>
</gene>
<evidence type="ECO:0000256" key="1">
    <source>
        <dbReference type="SAM" id="MobiDB-lite"/>
    </source>
</evidence>
<feature type="transmembrane region" description="Helical" evidence="2">
    <location>
        <begin position="128"/>
        <end position="149"/>
    </location>
</feature>
<evidence type="ECO:0000313" key="5">
    <source>
        <dbReference type="Proteomes" id="UP000525078"/>
    </source>
</evidence>
<evidence type="ECO:0000313" key="3">
    <source>
        <dbReference type="EMBL" id="KAF4366717.1"/>
    </source>
</evidence>
<accession>A0A7J6HYQ6</accession>
<name>A0A7J6HYQ6_CANSA</name>
<feature type="region of interest" description="Disordered" evidence="1">
    <location>
        <begin position="273"/>
        <end position="303"/>
    </location>
</feature>
<keyword evidence="2" id="KW-0472">Membrane</keyword>
<keyword evidence="2" id="KW-0812">Transmembrane</keyword>
<evidence type="ECO:0000313" key="6">
    <source>
        <dbReference type="Proteomes" id="UP000583929"/>
    </source>
</evidence>
<dbReference type="GO" id="GO:0009941">
    <property type="term" value="C:chloroplast envelope"/>
    <property type="evidence" value="ECO:0007669"/>
    <property type="project" value="TreeGrafter"/>
</dbReference>
<protein>
    <recommendedName>
        <fullName evidence="7">Transmembrane protein</fullName>
    </recommendedName>
</protein>
<evidence type="ECO:0008006" key="7">
    <source>
        <dbReference type="Google" id="ProtNLM"/>
    </source>
</evidence>
<proteinExistence type="predicted"/>
<reference evidence="5 6" key="1">
    <citation type="journal article" date="2020" name="bioRxiv">
        <title>Sequence and annotation of 42 cannabis genomes reveals extensive copy number variation in cannabinoid synthesis and pathogen resistance genes.</title>
        <authorList>
            <person name="Mckernan K.J."/>
            <person name="Helbert Y."/>
            <person name="Kane L.T."/>
            <person name="Ebling H."/>
            <person name="Zhang L."/>
            <person name="Liu B."/>
            <person name="Eaton Z."/>
            <person name="Mclaughlin S."/>
            <person name="Kingan S."/>
            <person name="Baybayan P."/>
            <person name="Concepcion G."/>
            <person name="Jordan M."/>
            <person name="Riva A."/>
            <person name="Barbazuk W."/>
            <person name="Harkins T."/>
        </authorList>
    </citation>
    <scope>NUCLEOTIDE SEQUENCE [LARGE SCALE GENOMIC DNA]</scope>
    <source>
        <strain evidence="5 6">cv. Jamaican Lion 4</strain>
        <strain evidence="4">Father</strain>
        <strain evidence="3">Mother</strain>
        <tissue evidence="4">Leaf</tissue>
    </source>
</reference>
<dbReference type="PANTHER" id="PTHR36408:SF1">
    <property type="entry name" value="TRANSMEMBRANE PROTEIN"/>
    <property type="match status" value="1"/>
</dbReference>
<keyword evidence="2" id="KW-1133">Transmembrane helix</keyword>